<comment type="similarity">
    <text evidence="7">Belongs to the binding-protein-dependent transport system permease family.</text>
</comment>
<dbReference type="Proteomes" id="UP000318093">
    <property type="component" value="Unassembled WGS sequence"/>
</dbReference>
<keyword evidence="6 7" id="KW-0472">Membrane</keyword>
<dbReference type="PANTHER" id="PTHR30151:SF38">
    <property type="entry name" value="ALIPHATIC SULFONATES TRANSPORT PERMEASE PROTEIN SSUC-RELATED"/>
    <property type="match status" value="1"/>
</dbReference>
<dbReference type="Pfam" id="PF00528">
    <property type="entry name" value="BPD_transp_1"/>
    <property type="match status" value="1"/>
</dbReference>
<feature type="domain" description="ABC transmembrane type-1" evidence="8">
    <location>
        <begin position="54"/>
        <end position="242"/>
    </location>
</feature>
<gene>
    <name evidence="9" type="ORF">E6H03_04570</name>
</gene>
<dbReference type="EMBL" id="VBAN01000134">
    <property type="protein sequence ID" value="TMI82982.1"/>
    <property type="molecule type" value="Genomic_DNA"/>
</dbReference>
<reference evidence="9 10" key="1">
    <citation type="journal article" date="2019" name="Nat. Microbiol.">
        <title>Mediterranean grassland soil C-N compound turnover is dependent on rainfall and depth, and is mediated by genomically divergent microorganisms.</title>
        <authorList>
            <person name="Diamond S."/>
            <person name="Andeer P.F."/>
            <person name="Li Z."/>
            <person name="Crits-Christoph A."/>
            <person name="Burstein D."/>
            <person name="Anantharaman K."/>
            <person name="Lane K.R."/>
            <person name="Thomas B.C."/>
            <person name="Pan C."/>
            <person name="Northen T.R."/>
            <person name="Banfield J.F."/>
        </authorList>
    </citation>
    <scope>NUCLEOTIDE SEQUENCE [LARGE SCALE GENOMIC DNA]</scope>
    <source>
        <strain evidence="9">NP_6</strain>
    </source>
</reference>
<organism evidence="9 10">
    <name type="scientific">Candidatus Segetimicrobium genomatis</name>
    <dbReference type="NCBI Taxonomy" id="2569760"/>
    <lineage>
        <taxon>Bacteria</taxon>
        <taxon>Bacillati</taxon>
        <taxon>Candidatus Sysuimicrobiota</taxon>
        <taxon>Candidatus Sysuimicrobiia</taxon>
        <taxon>Candidatus Sysuimicrobiales</taxon>
        <taxon>Candidatus Segetimicrobiaceae</taxon>
        <taxon>Candidatus Segetimicrobium</taxon>
    </lineage>
</organism>
<dbReference type="PANTHER" id="PTHR30151">
    <property type="entry name" value="ALKANE SULFONATE ABC TRANSPORTER-RELATED, MEMBRANE SUBUNIT"/>
    <property type="match status" value="1"/>
</dbReference>
<dbReference type="GO" id="GO:0005886">
    <property type="term" value="C:plasma membrane"/>
    <property type="evidence" value="ECO:0007669"/>
    <property type="project" value="UniProtKB-SubCell"/>
</dbReference>
<evidence type="ECO:0000256" key="5">
    <source>
        <dbReference type="ARBA" id="ARBA00022989"/>
    </source>
</evidence>
<evidence type="ECO:0000313" key="10">
    <source>
        <dbReference type="Proteomes" id="UP000318093"/>
    </source>
</evidence>
<evidence type="ECO:0000256" key="6">
    <source>
        <dbReference type="ARBA" id="ARBA00023136"/>
    </source>
</evidence>
<evidence type="ECO:0000256" key="7">
    <source>
        <dbReference type="RuleBase" id="RU363032"/>
    </source>
</evidence>
<keyword evidence="3" id="KW-1003">Cell membrane</keyword>
<comment type="caution">
    <text evidence="9">The sequence shown here is derived from an EMBL/GenBank/DDBJ whole genome shotgun (WGS) entry which is preliminary data.</text>
</comment>
<evidence type="ECO:0000256" key="4">
    <source>
        <dbReference type="ARBA" id="ARBA00022692"/>
    </source>
</evidence>
<keyword evidence="4 7" id="KW-0812">Transmembrane</keyword>
<dbReference type="PROSITE" id="PS50928">
    <property type="entry name" value="ABC_TM1"/>
    <property type="match status" value="1"/>
</dbReference>
<evidence type="ECO:0000259" key="8">
    <source>
        <dbReference type="PROSITE" id="PS50928"/>
    </source>
</evidence>
<feature type="transmembrane region" description="Helical" evidence="7">
    <location>
        <begin position="187"/>
        <end position="208"/>
    </location>
</feature>
<dbReference type="InterPro" id="IPR000515">
    <property type="entry name" value="MetI-like"/>
</dbReference>
<dbReference type="Gene3D" id="1.10.3720.10">
    <property type="entry name" value="MetI-like"/>
    <property type="match status" value="1"/>
</dbReference>
<feature type="transmembrane region" description="Helical" evidence="7">
    <location>
        <begin position="220"/>
        <end position="238"/>
    </location>
</feature>
<dbReference type="CDD" id="cd06261">
    <property type="entry name" value="TM_PBP2"/>
    <property type="match status" value="1"/>
</dbReference>
<dbReference type="GO" id="GO:0055085">
    <property type="term" value="P:transmembrane transport"/>
    <property type="evidence" value="ECO:0007669"/>
    <property type="project" value="InterPro"/>
</dbReference>
<feature type="transmembrane region" description="Helical" evidence="7">
    <location>
        <begin position="65"/>
        <end position="89"/>
    </location>
</feature>
<proteinExistence type="inferred from homology"/>
<feature type="transmembrane region" description="Helical" evidence="7">
    <location>
        <begin position="124"/>
        <end position="150"/>
    </location>
</feature>
<evidence type="ECO:0000256" key="3">
    <source>
        <dbReference type="ARBA" id="ARBA00022475"/>
    </source>
</evidence>
<protein>
    <submittedName>
        <fullName evidence="9">ABC transporter permease</fullName>
    </submittedName>
</protein>
<keyword evidence="2 7" id="KW-0813">Transport</keyword>
<feature type="transmembrane region" description="Helical" evidence="7">
    <location>
        <begin position="96"/>
        <end position="118"/>
    </location>
</feature>
<dbReference type="SUPFAM" id="SSF161098">
    <property type="entry name" value="MetI-like"/>
    <property type="match status" value="1"/>
</dbReference>
<accession>A0A537JI21</accession>
<dbReference type="InterPro" id="IPR035906">
    <property type="entry name" value="MetI-like_sf"/>
</dbReference>
<evidence type="ECO:0000313" key="9">
    <source>
        <dbReference type="EMBL" id="TMI82982.1"/>
    </source>
</evidence>
<name>A0A537JI21_9BACT</name>
<sequence>MPRRPPRGLPLLSPLLILAVWEGLARARLIDVRFFPAPTAILAAAWGTAQSGELWADLGISLERIGVGFVLGTLPAIVLGVLMGLIPLVRMTCMPVVSAIYPIPKSAILPLIMLIFGIGELAKWVFIAIGVFFPVLINAMVGVLTIDRIYMDVGRNYGARGLNFLLTIALPGALPVIFAGIKLGFGLALILVIIAEIVASRAGLGFLIWNAWQIFDVEKLYSGLIVIGILGYLSSEAIDALERVVVPWRPRA</sequence>
<feature type="transmembrane region" description="Helical" evidence="7">
    <location>
        <begin position="162"/>
        <end position="181"/>
    </location>
</feature>
<comment type="subcellular location">
    <subcellularLocation>
        <location evidence="1 7">Cell membrane</location>
        <topology evidence="1 7">Multi-pass membrane protein</topology>
    </subcellularLocation>
</comment>
<keyword evidence="5 7" id="KW-1133">Transmembrane helix</keyword>
<evidence type="ECO:0000256" key="2">
    <source>
        <dbReference type="ARBA" id="ARBA00022448"/>
    </source>
</evidence>
<evidence type="ECO:0000256" key="1">
    <source>
        <dbReference type="ARBA" id="ARBA00004651"/>
    </source>
</evidence>
<dbReference type="AlphaFoldDB" id="A0A537JI21"/>